<keyword evidence="2 11" id="KW-0813">Transport</keyword>
<evidence type="ECO:0000256" key="7">
    <source>
        <dbReference type="ARBA" id="ARBA00023065"/>
    </source>
</evidence>
<keyword evidence="6 11" id="KW-1133">Transmembrane helix</keyword>
<keyword evidence="11" id="KW-0793">Thylakoid</keyword>
<comment type="subcellular location">
    <subcellularLocation>
        <location evidence="1">Membrane</location>
        <topology evidence="1">Single-pass membrane protein</topology>
    </subcellularLocation>
    <subcellularLocation>
        <location evidence="11">Plastid</location>
        <location evidence="11">Chloroplast thylakoid membrane</location>
        <topology evidence="11">Single-pass membrane protein</topology>
    </subcellularLocation>
</comment>
<dbReference type="Pfam" id="PF00430">
    <property type="entry name" value="ATP-synt_B"/>
    <property type="match status" value="1"/>
</dbReference>
<dbReference type="CDD" id="cd06503">
    <property type="entry name" value="ATP-synt_Fo_b"/>
    <property type="match status" value="1"/>
</dbReference>
<evidence type="ECO:0000256" key="3">
    <source>
        <dbReference type="ARBA" id="ARBA00022547"/>
    </source>
</evidence>
<dbReference type="GO" id="GO:0009535">
    <property type="term" value="C:chloroplast thylakoid membrane"/>
    <property type="evidence" value="ECO:0007669"/>
    <property type="project" value="UniProtKB-SubCell"/>
</dbReference>
<evidence type="ECO:0000256" key="8">
    <source>
        <dbReference type="ARBA" id="ARBA00023136"/>
    </source>
</evidence>
<dbReference type="GO" id="GO:0045259">
    <property type="term" value="C:proton-transporting ATP synthase complex"/>
    <property type="evidence" value="ECO:0007669"/>
    <property type="project" value="UniProtKB-KW"/>
</dbReference>
<evidence type="ECO:0000256" key="4">
    <source>
        <dbReference type="ARBA" id="ARBA00022692"/>
    </source>
</evidence>
<comment type="miscellaneous">
    <text evidence="11">In plastids the F-type ATPase is also known as CF(1)CF(0).</text>
</comment>
<organism evidence="14">
    <name type="scientific">Juniperus convallium var. microsperma</name>
    <dbReference type="NCBI Taxonomy" id="2773310"/>
    <lineage>
        <taxon>Eukaryota</taxon>
        <taxon>Viridiplantae</taxon>
        <taxon>Streptophyta</taxon>
        <taxon>Embryophyta</taxon>
        <taxon>Tracheophyta</taxon>
        <taxon>Spermatophyta</taxon>
        <taxon>Pinopsida</taxon>
        <taxon>Pinidae</taxon>
        <taxon>Conifers II</taxon>
        <taxon>Cupressales</taxon>
        <taxon>Cupressaceae</taxon>
        <taxon>Juniperus</taxon>
    </lineage>
</organism>
<feature type="coiled-coil region" evidence="13">
    <location>
        <begin position="70"/>
        <end position="130"/>
    </location>
</feature>
<reference evidence="14" key="1">
    <citation type="journal article" date="2018" name="Conserv Genet Resour">
        <title>Characterization of the complete chloroplast genome of Juniperus microsperma (Cupressaceae), a rare endemic from the Qinghai-Tibet Plateau.</title>
        <authorList>
            <person name="Tso S."/>
            <person name="Li J."/>
            <person name="Xie S."/>
            <person name="Miao J."/>
            <person name="Hu Q."/>
            <person name="Mao K."/>
        </authorList>
    </citation>
    <scope>NUCLEOTIDE SEQUENCE</scope>
</reference>
<protein>
    <recommendedName>
        <fullName evidence="11">ATP synthase subunit b, chloroplastic</fullName>
    </recommendedName>
    <alternativeName>
        <fullName evidence="11">ATP synthase F(0) sector subunit b</fullName>
    </alternativeName>
    <alternativeName>
        <fullName evidence="11">ATPase subunit I</fullName>
    </alternativeName>
</protein>
<gene>
    <name evidence="11 14" type="primary">atpF</name>
</gene>
<keyword evidence="5 11" id="KW-0375">Hydrogen ion transport</keyword>
<keyword evidence="3 11" id="KW-0138">CF(0)</keyword>
<keyword evidence="14" id="KW-0150">Chloroplast</keyword>
<dbReference type="AlphaFoldDB" id="A0A2P1DMN6"/>
<keyword evidence="13" id="KW-0175">Coiled coil</keyword>
<evidence type="ECO:0000256" key="10">
    <source>
        <dbReference type="ARBA" id="ARBA00025198"/>
    </source>
</evidence>
<evidence type="ECO:0000313" key="14">
    <source>
        <dbReference type="EMBL" id="AVK59594.1"/>
    </source>
</evidence>
<evidence type="ECO:0000256" key="6">
    <source>
        <dbReference type="ARBA" id="ARBA00022989"/>
    </source>
</evidence>
<dbReference type="EMBL" id="MG878380">
    <property type="protein sequence ID" value="AVK59594.1"/>
    <property type="molecule type" value="Genomic_DNA"/>
</dbReference>
<name>A0A2P1DMN6_9CONI</name>
<keyword evidence="7 11" id="KW-0406">Ion transport</keyword>
<keyword evidence="14" id="KW-0934">Plastid</keyword>
<comment type="subunit">
    <text evidence="11">F-type ATPases have 2 components, F(1) - the catalytic core - and F(0) - the membrane proton channel. F(1) has five subunits: alpha(3), beta(3), gamma(1), delta(1), epsilon(1). F(0) has four main subunits: a(1), b(1), b'(1) and c(10-14). The alpha and beta chains form an alternating ring which encloses part of the gamma chain. F(1) is attached to F(0) by a central stalk formed by the gamma and epsilon chains, while a peripheral stalk is formed by the delta, b and b' chains.</text>
</comment>
<evidence type="ECO:0000256" key="9">
    <source>
        <dbReference type="ARBA" id="ARBA00023310"/>
    </source>
</evidence>
<geneLocation type="chloroplast" evidence="14"/>
<evidence type="ECO:0000256" key="12">
    <source>
        <dbReference type="RuleBase" id="RU003848"/>
    </source>
</evidence>
<comment type="function">
    <text evidence="11">Component of the F(0) channel, it forms part of the peripheral stalk, linking F(1) to F(0).</text>
</comment>
<proteinExistence type="inferred from homology"/>
<accession>A0A2P1DMN6</accession>
<keyword evidence="4 11" id="KW-0812">Transmembrane</keyword>
<dbReference type="InterPro" id="IPR002146">
    <property type="entry name" value="ATP_synth_b/b'su_bac/chlpt"/>
</dbReference>
<keyword evidence="8 11" id="KW-0472">Membrane</keyword>
<dbReference type="GO" id="GO:0046933">
    <property type="term" value="F:proton-transporting ATP synthase activity, rotational mechanism"/>
    <property type="evidence" value="ECO:0007669"/>
    <property type="project" value="UniProtKB-UniRule"/>
</dbReference>
<evidence type="ECO:0000256" key="11">
    <source>
        <dbReference type="HAMAP-Rule" id="MF_01398"/>
    </source>
</evidence>
<dbReference type="GeneID" id="36492223"/>
<comment type="function">
    <text evidence="10 11">F(1)F(0) ATP synthase produces ATP from ADP in the presence of a proton or sodium gradient. F-type ATPases consist of two structural domains, F(1) containing the extramembraneous catalytic core and F(0) containing the membrane proton channel, linked together by a central stalk and a peripheral stalk. During catalysis, ATP synthesis in the catalytic domain of F(1) is coupled via a rotary mechanism of the central stalk subunits to proton translocation.</text>
</comment>
<evidence type="ECO:0000256" key="5">
    <source>
        <dbReference type="ARBA" id="ARBA00022781"/>
    </source>
</evidence>
<dbReference type="HAMAP" id="MF_01398">
    <property type="entry name" value="ATP_synth_b_bprime"/>
    <property type="match status" value="1"/>
</dbReference>
<keyword evidence="9 11" id="KW-0066">ATP synthesis</keyword>
<dbReference type="PANTHER" id="PTHR34264">
    <property type="entry name" value="ATP SYNTHASE SUBUNIT B, CHLOROPLASTIC"/>
    <property type="match status" value="1"/>
</dbReference>
<sequence>MKNVTDSFISLIFLSSAEGFRLNTNILETNIINLSVVLGVLTYFGKGVLDNLLSLSNLLDNRKQKIVSTIQSSEELCKGAANQLEQARARLREVEMRAREIRENGYSEIEQEKEKLINLASVNLKQLENSKNETVHLEQQRVIEKVRQQISRQAVQRALGTLNNRLNSELHLRTIEHNIDLLLAMKNITDS</sequence>
<dbReference type="RefSeq" id="YP_009475532.1">
    <property type="nucleotide sequence ID" value="NC_037430.1"/>
</dbReference>
<comment type="similarity">
    <text evidence="11 12">Belongs to the ATPase B chain family.</text>
</comment>
<dbReference type="PANTHER" id="PTHR34264:SF3">
    <property type="entry name" value="ATP SYNTHASE SUBUNIT B, CHLOROPLASTIC"/>
    <property type="match status" value="1"/>
</dbReference>
<evidence type="ECO:0000256" key="1">
    <source>
        <dbReference type="ARBA" id="ARBA00004167"/>
    </source>
</evidence>
<evidence type="ECO:0000256" key="2">
    <source>
        <dbReference type="ARBA" id="ARBA00022448"/>
    </source>
</evidence>
<evidence type="ECO:0000256" key="13">
    <source>
        <dbReference type="SAM" id="Coils"/>
    </source>
</evidence>